<organism evidence="1 2">
    <name type="scientific">Chlorella sorokiniana</name>
    <name type="common">Freshwater green alga</name>
    <dbReference type="NCBI Taxonomy" id="3076"/>
    <lineage>
        <taxon>Eukaryota</taxon>
        <taxon>Viridiplantae</taxon>
        <taxon>Chlorophyta</taxon>
        <taxon>core chlorophytes</taxon>
        <taxon>Trebouxiophyceae</taxon>
        <taxon>Chlorellales</taxon>
        <taxon>Chlorellaceae</taxon>
        <taxon>Chlorella clade</taxon>
        <taxon>Chlorella</taxon>
    </lineage>
</organism>
<dbReference type="Proteomes" id="UP000239899">
    <property type="component" value="Unassembled WGS sequence"/>
</dbReference>
<dbReference type="OrthoDB" id="520489at2759"/>
<dbReference type="AlphaFoldDB" id="A0A2P6TW79"/>
<keyword evidence="2" id="KW-1185">Reference proteome</keyword>
<name>A0A2P6TW79_CHLSO</name>
<dbReference type="EMBL" id="LHPG02000005">
    <property type="protein sequence ID" value="PRW58322.1"/>
    <property type="molecule type" value="Genomic_DNA"/>
</dbReference>
<comment type="caution">
    <text evidence="1">The sequence shown here is derived from an EMBL/GenBank/DDBJ whole genome shotgun (WGS) entry which is preliminary data.</text>
</comment>
<protein>
    <submittedName>
        <fullName evidence="1">Cytochrome P450</fullName>
    </submittedName>
</protein>
<evidence type="ECO:0000313" key="1">
    <source>
        <dbReference type="EMBL" id="PRW58322.1"/>
    </source>
</evidence>
<accession>A0A2P6TW79</accession>
<proteinExistence type="predicted"/>
<evidence type="ECO:0000313" key="2">
    <source>
        <dbReference type="Proteomes" id="UP000239899"/>
    </source>
</evidence>
<sequence length="138" mass="14921">MDAVQLPILEQLLAAGYRPTVYKDVQVRRAWAEGPILHATFDPLIGDKALDLGGKNRWLALALEHPAWSPAQHARFLPSFQAATRTLLLVVHRTSRTASSSSSLGSLLASLPLDLLLRIIGLAAYPLSTWAALDACDG</sequence>
<gene>
    <name evidence="1" type="ORF">C2E21_3289</name>
</gene>
<reference evidence="1 2" key="1">
    <citation type="journal article" date="2018" name="Plant J.">
        <title>Genome sequences of Chlorella sorokiniana UTEX 1602 and Micractinium conductrix SAG 241.80: implications to maltose excretion by a green alga.</title>
        <authorList>
            <person name="Arriola M.B."/>
            <person name="Velmurugan N."/>
            <person name="Zhang Y."/>
            <person name="Plunkett M.H."/>
            <person name="Hondzo H."/>
            <person name="Barney B.M."/>
        </authorList>
    </citation>
    <scope>NUCLEOTIDE SEQUENCE [LARGE SCALE GENOMIC DNA]</scope>
    <source>
        <strain evidence="2">UTEX 1602</strain>
    </source>
</reference>